<evidence type="ECO:0000313" key="3">
    <source>
        <dbReference type="Proteomes" id="UP000266915"/>
    </source>
</evidence>
<dbReference type="Proteomes" id="UP000266915">
    <property type="component" value="Unassembled WGS sequence"/>
</dbReference>
<proteinExistence type="predicted"/>
<keyword evidence="1" id="KW-0472">Membrane</keyword>
<accession>A0A3N2C271</accession>
<evidence type="ECO:0000256" key="1">
    <source>
        <dbReference type="SAM" id="Phobius"/>
    </source>
</evidence>
<sequence length="162" mass="16747">MQSSRHSSDELRRRPTALDDDGSASLEFITVGLVLLVPIVYLIVALAEVQAAVLAAGGAAAQAAKLYARADDDATGRDRVEDSLALALDDFGLDRSQSSVTLDCAPAGLPCGQRGGAVTVTVDILVVLPLMPEIVGVQAAVPVTGAATAPISRFDDRFSEAE</sequence>
<feature type="transmembrane region" description="Helical" evidence="1">
    <location>
        <begin position="28"/>
        <end position="47"/>
    </location>
</feature>
<evidence type="ECO:0000313" key="2">
    <source>
        <dbReference type="EMBL" id="ROR81394.1"/>
    </source>
</evidence>
<comment type="caution">
    <text evidence="2">The sequence shown here is derived from an EMBL/GenBank/DDBJ whole genome shotgun (WGS) entry which is preliminary data.</text>
</comment>
<keyword evidence="1" id="KW-0812">Transmembrane</keyword>
<dbReference type="AlphaFoldDB" id="A0A3N2C271"/>
<evidence type="ECO:0008006" key="4">
    <source>
        <dbReference type="Google" id="ProtNLM"/>
    </source>
</evidence>
<dbReference type="EMBL" id="RKHL01000001">
    <property type="protein sequence ID" value="ROR81394.1"/>
    <property type="molecule type" value="Genomic_DNA"/>
</dbReference>
<name>A0A3N2C271_9MICO</name>
<organism evidence="2 3">
    <name type="scientific">Plantibacter flavus</name>
    <dbReference type="NCBI Taxonomy" id="150123"/>
    <lineage>
        <taxon>Bacteria</taxon>
        <taxon>Bacillati</taxon>
        <taxon>Actinomycetota</taxon>
        <taxon>Actinomycetes</taxon>
        <taxon>Micrococcales</taxon>
        <taxon>Microbacteriaceae</taxon>
        <taxon>Plantibacter</taxon>
    </lineage>
</organism>
<keyword evidence="1" id="KW-1133">Transmembrane helix</keyword>
<reference evidence="2 3" key="1">
    <citation type="submission" date="2018-11" db="EMBL/GenBank/DDBJ databases">
        <title>Sequencing the genomes of 1000 actinobacteria strains.</title>
        <authorList>
            <person name="Klenk H.-P."/>
        </authorList>
    </citation>
    <scope>NUCLEOTIDE SEQUENCE [LARGE SCALE GENOMIC DNA]</scope>
    <source>
        <strain evidence="2 3">DSM 14012</strain>
    </source>
</reference>
<protein>
    <recommendedName>
        <fullName evidence="4">TadE family protein</fullName>
    </recommendedName>
</protein>
<dbReference type="RefSeq" id="WP_085510567.1">
    <property type="nucleotide sequence ID" value="NZ_FXAP01000001.1"/>
</dbReference>
<keyword evidence="3" id="KW-1185">Reference proteome</keyword>
<gene>
    <name evidence="2" type="ORF">EDD42_1452</name>
</gene>